<proteinExistence type="inferred from homology"/>
<evidence type="ECO:0000256" key="2">
    <source>
        <dbReference type="ARBA" id="ARBA00004647"/>
    </source>
</evidence>
<evidence type="ECO:0000256" key="6">
    <source>
        <dbReference type="ARBA" id="ARBA00023212"/>
    </source>
</evidence>
<evidence type="ECO:0000256" key="3">
    <source>
        <dbReference type="ARBA" id="ARBA00008848"/>
    </source>
</evidence>
<evidence type="ECO:0000256" key="7">
    <source>
        <dbReference type="SAM" id="MobiDB-lite"/>
    </source>
</evidence>
<comment type="caution">
    <text evidence="9">The sequence shown here is derived from an EMBL/GenBank/DDBJ whole genome shotgun (WGS) entry which is preliminary data.</text>
</comment>
<dbReference type="GO" id="GO:0031616">
    <property type="term" value="C:spindle pole centrosome"/>
    <property type="evidence" value="ECO:0007669"/>
    <property type="project" value="TreeGrafter"/>
</dbReference>
<dbReference type="AlphaFoldDB" id="A0AAV4FEW2"/>
<evidence type="ECO:0000313" key="9">
    <source>
        <dbReference type="EMBL" id="GFR71320.1"/>
    </source>
</evidence>
<keyword evidence="5" id="KW-0963">Cytoplasm</keyword>
<dbReference type="EMBL" id="BMAT01007787">
    <property type="protein sequence ID" value="GFR71320.1"/>
    <property type="molecule type" value="Genomic_DNA"/>
</dbReference>
<feature type="region of interest" description="Disordered" evidence="7">
    <location>
        <begin position="124"/>
        <end position="145"/>
    </location>
</feature>
<dbReference type="InterPro" id="IPR017901">
    <property type="entry name" value="C-CAP_CF_C-like"/>
</dbReference>
<dbReference type="InterPro" id="IPR016098">
    <property type="entry name" value="CAP/MinC_C"/>
</dbReference>
<feature type="domain" description="C-CAP/cofactor C-like" evidence="8">
    <location>
        <begin position="279"/>
        <end position="441"/>
    </location>
</feature>
<dbReference type="Proteomes" id="UP000762676">
    <property type="component" value="Unassembled WGS sequence"/>
</dbReference>
<sequence length="447" mass="49448">MTEKAVSIWVKAEPFSYGTIPVAPHPRLNSTNIRKIVIYSKNKGSTGFPRLRYFQTCQFFTEHTPAVECLERDEALAKCKDQQERNKLLSKESVNLFKFVLYLSMQQLYRMSLRASLVAGDEWPSTSSSTTTLELDGRSTPRGGTTKSLDDHSHLLFIQNNIGELADLMAEEDAKMSGMGVATNSAKILSMDAVEALGSVLVGRLANSPSLVPLQDLACLQTVQHLSGYNKITKTFSTRQFSLWIKDCLVQNPFNVSSCIASGTRLSWPFVGEDHKSEQSHKRGKIATNAHLVPKENVKGNKMIIMSQVSKQTIARVGLKQTSHHSFLYLLSPLRSVTIEKCRNTTLILGPVEATVHVSGCENVTIIAPCRNFMISGSTLCTLYLLTPNRPLLLSGNDTVMLAPYHTFYACLEEHMGRAGIGPSPNLWDQPLCIDLAVRNWPQEGAG</sequence>
<dbReference type="SMART" id="SM00673">
    <property type="entry name" value="CARP"/>
    <property type="match status" value="2"/>
</dbReference>
<dbReference type="InterPro" id="IPR039589">
    <property type="entry name" value="TBCC1"/>
</dbReference>
<keyword evidence="10" id="KW-1185">Reference proteome</keyword>
<name>A0AAV4FEW2_9GAST</name>
<organism evidence="9 10">
    <name type="scientific">Elysia marginata</name>
    <dbReference type="NCBI Taxonomy" id="1093978"/>
    <lineage>
        <taxon>Eukaryota</taxon>
        <taxon>Metazoa</taxon>
        <taxon>Spiralia</taxon>
        <taxon>Lophotrochozoa</taxon>
        <taxon>Mollusca</taxon>
        <taxon>Gastropoda</taxon>
        <taxon>Heterobranchia</taxon>
        <taxon>Euthyneura</taxon>
        <taxon>Panpulmonata</taxon>
        <taxon>Sacoglossa</taxon>
        <taxon>Placobranchoidea</taxon>
        <taxon>Plakobranchidae</taxon>
        <taxon>Elysia</taxon>
    </lineage>
</organism>
<dbReference type="PANTHER" id="PTHR16052">
    <property type="entry name" value="TBCC DOMAIN-CONTAINING PROTEIN 1"/>
    <property type="match status" value="1"/>
</dbReference>
<gene>
    <name evidence="9" type="ORF">ElyMa_003809600</name>
</gene>
<evidence type="ECO:0000256" key="5">
    <source>
        <dbReference type="ARBA" id="ARBA00022490"/>
    </source>
</evidence>
<protein>
    <recommendedName>
        <fullName evidence="4">TBCC domain-containing protein 1</fullName>
    </recommendedName>
</protein>
<dbReference type="GO" id="GO:0051684">
    <property type="term" value="P:maintenance of Golgi location"/>
    <property type="evidence" value="ECO:0007669"/>
    <property type="project" value="TreeGrafter"/>
</dbReference>
<dbReference type="InterPro" id="IPR012945">
    <property type="entry name" value="Tubulin-bd_cofactor_C_dom"/>
</dbReference>
<evidence type="ECO:0000256" key="4">
    <source>
        <dbReference type="ARBA" id="ARBA00017559"/>
    </source>
</evidence>
<reference evidence="9 10" key="1">
    <citation type="journal article" date="2021" name="Elife">
        <title>Chloroplast acquisition without the gene transfer in kleptoplastic sea slugs, Plakobranchus ocellatus.</title>
        <authorList>
            <person name="Maeda T."/>
            <person name="Takahashi S."/>
            <person name="Yoshida T."/>
            <person name="Shimamura S."/>
            <person name="Takaki Y."/>
            <person name="Nagai Y."/>
            <person name="Toyoda A."/>
            <person name="Suzuki Y."/>
            <person name="Arimoto A."/>
            <person name="Ishii H."/>
            <person name="Satoh N."/>
            <person name="Nishiyama T."/>
            <person name="Hasebe M."/>
            <person name="Maruyama T."/>
            <person name="Minagawa J."/>
            <person name="Obokata J."/>
            <person name="Shigenobu S."/>
        </authorList>
    </citation>
    <scope>NUCLEOTIDE SEQUENCE [LARGE SCALE GENOMIC DNA]</scope>
</reference>
<dbReference type="PANTHER" id="PTHR16052:SF0">
    <property type="entry name" value="TBCC DOMAIN-CONTAINING PROTEIN 1"/>
    <property type="match status" value="1"/>
</dbReference>
<dbReference type="Gene3D" id="2.160.20.70">
    <property type="match status" value="1"/>
</dbReference>
<evidence type="ECO:0000313" key="10">
    <source>
        <dbReference type="Proteomes" id="UP000762676"/>
    </source>
</evidence>
<dbReference type="Pfam" id="PF07986">
    <property type="entry name" value="TBCC"/>
    <property type="match status" value="1"/>
</dbReference>
<dbReference type="InterPro" id="IPR006599">
    <property type="entry name" value="CARP_motif"/>
</dbReference>
<dbReference type="GO" id="GO:0051661">
    <property type="term" value="P:maintenance of centrosome location"/>
    <property type="evidence" value="ECO:0007669"/>
    <property type="project" value="TreeGrafter"/>
</dbReference>
<evidence type="ECO:0000256" key="1">
    <source>
        <dbReference type="ARBA" id="ARBA00004300"/>
    </source>
</evidence>
<comment type="similarity">
    <text evidence="3">Belongs to the TBCC family.</text>
</comment>
<comment type="subcellular location">
    <subcellularLocation>
        <location evidence="1">Cytoplasm</location>
        <location evidence="1">Cytoskeleton</location>
        <location evidence="1">Microtubule organizing center</location>
        <location evidence="1">Centrosome</location>
    </subcellularLocation>
    <subcellularLocation>
        <location evidence="2">Cytoplasm</location>
        <location evidence="2">Cytoskeleton</location>
        <location evidence="2">Spindle pole</location>
    </subcellularLocation>
</comment>
<evidence type="ECO:0000259" key="8">
    <source>
        <dbReference type="PROSITE" id="PS51329"/>
    </source>
</evidence>
<accession>A0AAV4FEW2</accession>
<dbReference type="PROSITE" id="PS51329">
    <property type="entry name" value="C_CAP_COFACTOR_C"/>
    <property type="match status" value="1"/>
</dbReference>
<keyword evidence="6" id="KW-0206">Cytoskeleton</keyword>